<comment type="caution">
    <text evidence="2">The sequence shown here is derived from an EMBL/GenBank/DDBJ whole genome shotgun (WGS) entry which is preliminary data.</text>
</comment>
<dbReference type="AlphaFoldDB" id="A0A0L0NAI4"/>
<organism evidence="2 3">
    <name type="scientific">Tolypocladium ophioglossoides (strain CBS 100239)</name>
    <name type="common">Snaketongue truffleclub</name>
    <name type="synonym">Elaphocordyceps ophioglossoides</name>
    <dbReference type="NCBI Taxonomy" id="1163406"/>
    <lineage>
        <taxon>Eukaryota</taxon>
        <taxon>Fungi</taxon>
        <taxon>Dikarya</taxon>
        <taxon>Ascomycota</taxon>
        <taxon>Pezizomycotina</taxon>
        <taxon>Sordariomycetes</taxon>
        <taxon>Hypocreomycetidae</taxon>
        <taxon>Hypocreales</taxon>
        <taxon>Ophiocordycipitaceae</taxon>
        <taxon>Tolypocladium</taxon>
    </lineage>
</organism>
<sequence>MQTPSDKLIKKSPSSRPPSAPPFSSCSHGLTVLGAVLPVGATSPSPAQFPDEPLASAARAREPCRSPSPSTISDLGRGGPDRPAARPGATTRHGEGQAQVAAVGGVILKNRRFEPECHHEARPANGETIGLQEESQDGEPPLSNAGLVFQVHAHDVEKLELANHVLLVEGFPGVVVAVVVVVIFHPRQNPTFRSRVCRVKHPGFLFEAELEVVTLEDGVRKCLADGHRERQSEGSGDAIRSVHVPTAFLLCGNAVQRRVGDAARELLPDACVLYGLVSVKHPSPRANCRGVSVRRQFGVDLIDVFCLDASLSAGRQHKDFVVLVPLNNVDSVDARTHDPEAAAGRRHAVIWVRDPEEVSACGNLLDAGKLLDGVRNAVVVDGVVLGQVQNDDYISASHVVRQSVPGHHGQSPLDRQRRKRVIV</sequence>
<protein>
    <submittedName>
        <fullName evidence="2">Uncharacterized protein</fullName>
    </submittedName>
</protein>
<reference evidence="2 3" key="1">
    <citation type="journal article" date="2015" name="BMC Genomics">
        <title>The genome of the truffle-parasite Tolypocladium ophioglossoides and the evolution of antifungal peptaibiotics.</title>
        <authorList>
            <person name="Quandt C.A."/>
            <person name="Bushley K.E."/>
            <person name="Spatafora J.W."/>
        </authorList>
    </citation>
    <scope>NUCLEOTIDE SEQUENCE [LARGE SCALE GENOMIC DNA]</scope>
    <source>
        <strain evidence="2 3">CBS 100239</strain>
    </source>
</reference>
<dbReference type="EMBL" id="LFRF01000011">
    <property type="protein sequence ID" value="KND90790.1"/>
    <property type="molecule type" value="Genomic_DNA"/>
</dbReference>
<accession>A0A0L0NAI4</accession>
<evidence type="ECO:0000313" key="3">
    <source>
        <dbReference type="Proteomes" id="UP000036947"/>
    </source>
</evidence>
<dbReference type="Proteomes" id="UP000036947">
    <property type="component" value="Unassembled WGS sequence"/>
</dbReference>
<feature type="region of interest" description="Disordered" evidence="1">
    <location>
        <begin position="39"/>
        <end position="100"/>
    </location>
</feature>
<feature type="region of interest" description="Disordered" evidence="1">
    <location>
        <begin position="120"/>
        <end position="141"/>
    </location>
</feature>
<feature type="region of interest" description="Disordered" evidence="1">
    <location>
        <begin position="1"/>
        <end position="26"/>
    </location>
</feature>
<proteinExistence type="predicted"/>
<evidence type="ECO:0000313" key="2">
    <source>
        <dbReference type="EMBL" id="KND90790.1"/>
    </source>
</evidence>
<evidence type="ECO:0000256" key="1">
    <source>
        <dbReference type="SAM" id="MobiDB-lite"/>
    </source>
</evidence>
<name>A0A0L0NAI4_TOLOC</name>
<keyword evidence="3" id="KW-1185">Reference proteome</keyword>
<gene>
    <name evidence="2" type="ORF">TOPH_04506</name>
</gene>